<evidence type="ECO:0000256" key="5">
    <source>
        <dbReference type="ARBA" id="ARBA00053002"/>
    </source>
</evidence>
<evidence type="ECO:0000256" key="1">
    <source>
        <dbReference type="ARBA" id="ARBA00022603"/>
    </source>
</evidence>
<evidence type="ECO:0000256" key="7">
    <source>
        <dbReference type="SAM" id="MobiDB-lite"/>
    </source>
</evidence>
<dbReference type="PRINTS" id="PR02008">
    <property type="entry name" value="RCMTFAMILY"/>
</dbReference>
<comment type="caution">
    <text evidence="9">The sequence shown here is derived from an EMBL/GenBank/DDBJ whole genome shotgun (WGS) entry which is preliminary data.</text>
</comment>
<accession>A0A9P0ZW71</accession>
<sequence length="507" mass="56711">MPRSKSQSENVQASAKPPTQCLKTKSLAGKRLTNAQRSAYFSRREAAKVLRTLLQGDSRRRAVGSIKSLVYGPSVRNKRAVYALVCETLKHLSIIKDVLGASKVLNGKWKRQEELVYIVTYDILFGQEDALAGDAEKFLLLRKDALQSALARLLVRRGVRNVNELITPHDAKKCRYVRVNTLKMDVDSALLELGKKFEVQKDDLIPDLLVCPSGTDLHDHPFVKTGIVFLQGKASSMVATSLSPKPGWEVIDACAAPGNKTVHLAALMNGKGKVHACELDKERFRILKHTVELAGASNVHVMHEDFLNLSPEDPLYSKVRAILLDPSCSGSGTAFDRLDHLFPSANGGTLDTLDLDRLQNLANFQKKALEHALRFPAVERIVYSTCSIHQIENEDVIHSLLPFATSHGFELETVLPQWPHRGLPVMAGSENLLRTDLVKDKEGFFIAMFARSGKEDHSVKSMGMEGSTTQNTSLRTRPSRTRRHMNLFFPKMFRTMWYVKHHLTTKK</sequence>
<evidence type="ECO:0000313" key="10">
    <source>
        <dbReference type="Proteomes" id="UP001152484"/>
    </source>
</evidence>
<dbReference type="GO" id="GO:0005730">
    <property type="term" value="C:nucleolus"/>
    <property type="evidence" value="ECO:0007669"/>
    <property type="project" value="TreeGrafter"/>
</dbReference>
<keyword evidence="3 6" id="KW-0949">S-adenosyl-L-methionine</keyword>
<evidence type="ECO:0000256" key="3">
    <source>
        <dbReference type="ARBA" id="ARBA00022691"/>
    </source>
</evidence>
<evidence type="ECO:0000313" key="9">
    <source>
        <dbReference type="EMBL" id="CAH9117282.1"/>
    </source>
</evidence>
<dbReference type="GO" id="GO:0003723">
    <property type="term" value="F:RNA binding"/>
    <property type="evidence" value="ECO:0007669"/>
    <property type="project" value="UniProtKB-UniRule"/>
</dbReference>
<evidence type="ECO:0000256" key="6">
    <source>
        <dbReference type="PROSITE-ProRule" id="PRU01023"/>
    </source>
</evidence>
<keyword evidence="2 6" id="KW-0808">Transferase</keyword>
<feature type="binding site" evidence="6">
    <location>
        <position position="278"/>
    </location>
    <ligand>
        <name>S-adenosyl-L-methionine</name>
        <dbReference type="ChEBI" id="CHEBI:59789"/>
    </ligand>
</feature>
<protein>
    <recommendedName>
        <fullName evidence="8">SAM-dependent MTase RsmB/NOP-type domain-containing protein</fullName>
    </recommendedName>
</protein>
<dbReference type="Pfam" id="PF01189">
    <property type="entry name" value="Methyltr_RsmB-F"/>
    <property type="match status" value="1"/>
</dbReference>
<comment type="catalytic activity">
    <reaction evidence="5">
        <text>a cytidine in 25S rRNA + S-adenosyl-L-methionine = a 5-methylcytidine in 25S rRNA + S-adenosyl-L-homocysteine + H(+)</text>
        <dbReference type="Rhea" id="RHEA:47780"/>
        <dbReference type="Rhea" id="RHEA-COMP:11911"/>
        <dbReference type="Rhea" id="RHEA-COMP:11912"/>
        <dbReference type="ChEBI" id="CHEBI:15378"/>
        <dbReference type="ChEBI" id="CHEBI:57856"/>
        <dbReference type="ChEBI" id="CHEBI:59789"/>
        <dbReference type="ChEBI" id="CHEBI:74483"/>
        <dbReference type="ChEBI" id="CHEBI:82748"/>
    </reaction>
</comment>
<dbReference type="Gene3D" id="3.30.70.1170">
    <property type="entry name" value="Sun protein, domain 3"/>
    <property type="match status" value="1"/>
</dbReference>
<evidence type="ECO:0000256" key="4">
    <source>
        <dbReference type="ARBA" id="ARBA00022884"/>
    </source>
</evidence>
<proteinExistence type="inferred from homology"/>
<feature type="binding site" evidence="6">
    <location>
        <position position="325"/>
    </location>
    <ligand>
        <name>S-adenosyl-L-methionine</name>
        <dbReference type="ChEBI" id="CHEBI:59789"/>
    </ligand>
</feature>
<keyword evidence="10" id="KW-1185">Reference proteome</keyword>
<dbReference type="EMBL" id="CAMAPE010000073">
    <property type="protein sequence ID" value="CAH9117282.1"/>
    <property type="molecule type" value="Genomic_DNA"/>
</dbReference>
<dbReference type="CDD" id="cd02440">
    <property type="entry name" value="AdoMet_MTases"/>
    <property type="match status" value="1"/>
</dbReference>
<dbReference type="InterPro" id="IPR048889">
    <property type="entry name" value="NSUN5_RCM1_N"/>
</dbReference>
<feature type="region of interest" description="Disordered" evidence="7">
    <location>
        <begin position="457"/>
        <end position="478"/>
    </location>
</feature>
<dbReference type="InterPro" id="IPR049561">
    <property type="entry name" value="NSUN5_7_fdxn-like"/>
</dbReference>
<reference evidence="9" key="1">
    <citation type="submission" date="2022-07" db="EMBL/GenBank/DDBJ databases">
        <authorList>
            <person name="Macas J."/>
            <person name="Novak P."/>
            <person name="Neumann P."/>
        </authorList>
    </citation>
    <scope>NUCLEOTIDE SEQUENCE</scope>
</reference>
<dbReference type="InterPro" id="IPR049560">
    <property type="entry name" value="MeTrfase_RsmB-F_NOP2_cat"/>
</dbReference>
<name>A0A9P0ZW71_CUSEU</name>
<dbReference type="InterPro" id="IPR023267">
    <property type="entry name" value="RCMT"/>
</dbReference>
<dbReference type="GO" id="GO:0008173">
    <property type="term" value="F:RNA methyltransferase activity"/>
    <property type="evidence" value="ECO:0007669"/>
    <property type="project" value="InterPro"/>
</dbReference>
<feature type="binding site" evidence="6">
    <location>
        <begin position="254"/>
        <end position="260"/>
    </location>
    <ligand>
        <name>S-adenosyl-L-methionine</name>
        <dbReference type="ChEBI" id="CHEBI:59789"/>
    </ligand>
</feature>
<dbReference type="OrthoDB" id="435282at2759"/>
<feature type="binding site" evidence="6">
    <location>
        <position position="305"/>
    </location>
    <ligand>
        <name>S-adenosyl-L-methionine</name>
        <dbReference type="ChEBI" id="CHEBI:59789"/>
    </ligand>
</feature>
<dbReference type="Gene3D" id="3.40.50.150">
    <property type="entry name" value="Vaccinia Virus protein VP39"/>
    <property type="match status" value="1"/>
</dbReference>
<evidence type="ECO:0000256" key="2">
    <source>
        <dbReference type="ARBA" id="ARBA00022679"/>
    </source>
</evidence>
<dbReference type="AlphaFoldDB" id="A0A9P0ZW71"/>
<dbReference type="PANTHER" id="PTHR22807">
    <property type="entry name" value="NOP2 YEAST -RELATED NOL1/NOP2/FMU SUN DOMAIN-CONTAINING"/>
    <property type="match status" value="1"/>
</dbReference>
<dbReference type="PANTHER" id="PTHR22807:SF4">
    <property type="entry name" value="28S RRNA (CYTOSINE-C(5))-METHYLTRANSFERASE"/>
    <property type="match status" value="1"/>
</dbReference>
<gene>
    <name evidence="9" type="ORF">CEURO_LOCUS21482</name>
</gene>
<evidence type="ECO:0000259" key="8">
    <source>
        <dbReference type="PROSITE" id="PS51686"/>
    </source>
</evidence>
<dbReference type="FunFam" id="3.40.50.150:FF:000164">
    <property type="entry name" value="Methyltransferase NSUN5, putative"/>
    <property type="match status" value="1"/>
</dbReference>
<organism evidence="9 10">
    <name type="scientific">Cuscuta europaea</name>
    <name type="common">European dodder</name>
    <dbReference type="NCBI Taxonomy" id="41803"/>
    <lineage>
        <taxon>Eukaryota</taxon>
        <taxon>Viridiplantae</taxon>
        <taxon>Streptophyta</taxon>
        <taxon>Embryophyta</taxon>
        <taxon>Tracheophyta</taxon>
        <taxon>Spermatophyta</taxon>
        <taxon>Magnoliopsida</taxon>
        <taxon>eudicotyledons</taxon>
        <taxon>Gunneridae</taxon>
        <taxon>Pentapetalae</taxon>
        <taxon>asterids</taxon>
        <taxon>lamiids</taxon>
        <taxon>Solanales</taxon>
        <taxon>Convolvulaceae</taxon>
        <taxon>Cuscuteae</taxon>
        <taxon>Cuscuta</taxon>
        <taxon>Cuscuta subgen. Cuscuta</taxon>
    </lineage>
</organism>
<dbReference type="Pfam" id="PF21153">
    <property type="entry name" value="NSUN5_N"/>
    <property type="match status" value="1"/>
</dbReference>
<dbReference type="GO" id="GO:0070475">
    <property type="term" value="P:rRNA base methylation"/>
    <property type="evidence" value="ECO:0007669"/>
    <property type="project" value="TreeGrafter"/>
</dbReference>
<comment type="similarity">
    <text evidence="6">Belongs to the class I-like SAM-binding methyltransferase superfamily. RsmB/NOP family.</text>
</comment>
<dbReference type="Pfam" id="PF21148">
    <property type="entry name" value="NSUN5_fdxn-like"/>
    <property type="match status" value="1"/>
</dbReference>
<dbReference type="Proteomes" id="UP001152484">
    <property type="component" value="Unassembled WGS sequence"/>
</dbReference>
<feature type="domain" description="SAM-dependent MTase RsmB/NOP-type" evidence="8">
    <location>
        <begin position="165"/>
        <end position="452"/>
    </location>
</feature>
<dbReference type="InterPro" id="IPR029063">
    <property type="entry name" value="SAM-dependent_MTases_sf"/>
</dbReference>
<dbReference type="SUPFAM" id="SSF53335">
    <property type="entry name" value="S-adenosyl-L-methionine-dependent methyltransferases"/>
    <property type="match status" value="1"/>
</dbReference>
<dbReference type="PROSITE" id="PS51686">
    <property type="entry name" value="SAM_MT_RSMB_NOP"/>
    <property type="match status" value="1"/>
</dbReference>
<dbReference type="InterPro" id="IPR001678">
    <property type="entry name" value="MeTrfase_RsmB-F_NOP2_dom"/>
</dbReference>
<keyword evidence="4 6" id="KW-0694">RNA-binding</keyword>
<feature type="active site" description="Nucleophile" evidence="6">
    <location>
        <position position="386"/>
    </location>
</feature>
<keyword evidence="1 6" id="KW-0489">Methyltransferase</keyword>